<dbReference type="Ensembl" id="ENSTGUT00000043575.1">
    <property type="protein sequence ID" value="ENSTGUP00000037304.1"/>
    <property type="gene ID" value="ENSTGUG00000021792.1"/>
</dbReference>
<sequence>MSRHRRVPRRQPGGAAGDGAAAAAVHARAEPLREAGVDEEVEMALQLALERFRSGDEGEMEFPSSFTSTERAFVHRLCQSLGMVSKRRG</sequence>
<dbReference type="GeneTree" id="ENSGT00910000148877"/>
<dbReference type="Pfam" id="PF01424">
    <property type="entry name" value="R3H"/>
    <property type="match status" value="1"/>
</dbReference>
<feature type="domain" description="R3H" evidence="2">
    <location>
        <begin position="34"/>
        <end position="89"/>
    </location>
</feature>
<protein>
    <recommendedName>
        <fullName evidence="2">R3H domain-containing protein</fullName>
    </recommendedName>
</protein>
<reference evidence="3" key="3">
    <citation type="submission" date="2025-09" db="UniProtKB">
        <authorList>
            <consortium name="Ensembl"/>
        </authorList>
    </citation>
    <scope>IDENTIFICATION</scope>
</reference>
<reference evidence="3" key="2">
    <citation type="submission" date="2025-08" db="UniProtKB">
        <authorList>
            <consortium name="Ensembl"/>
        </authorList>
    </citation>
    <scope>IDENTIFICATION</scope>
</reference>
<dbReference type="PROSITE" id="PS51061">
    <property type="entry name" value="R3H"/>
    <property type="match status" value="1"/>
</dbReference>
<accession>A0A674HNH1</accession>
<evidence type="ECO:0000313" key="4">
    <source>
        <dbReference type="Proteomes" id="UP000007754"/>
    </source>
</evidence>
<proteinExistence type="predicted"/>
<reference evidence="3 4" key="1">
    <citation type="journal article" date="2010" name="Nature">
        <title>The genome of a songbird.</title>
        <authorList>
            <person name="Warren W.C."/>
            <person name="Clayton D.F."/>
            <person name="Ellegren H."/>
            <person name="Arnold A.P."/>
            <person name="Hillier L.W."/>
            <person name="Kunstner A."/>
            <person name="Searle S."/>
            <person name="White S."/>
            <person name="Vilella A.J."/>
            <person name="Fairley S."/>
            <person name="Heger A."/>
            <person name="Kong L."/>
            <person name="Ponting C.P."/>
            <person name="Jarvis E.D."/>
            <person name="Mello C.V."/>
            <person name="Minx P."/>
            <person name="Lovell P."/>
            <person name="Velho T.A."/>
            <person name="Ferris M."/>
            <person name="Balakrishnan C.N."/>
            <person name="Sinha S."/>
            <person name="Blatti C."/>
            <person name="London S.E."/>
            <person name="Li Y."/>
            <person name="Lin Y.C."/>
            <person name="George J."/>
            <person name="Sweedler J."/>
            <person name="Southey B."/>
            <person name="Gunaratne P."/>
            <person name="Watson M."/>
            <person name="Nam K."/>
            <person name="Backstrom N."/>
            <person name="Smeds L."/>
            <person name="Nabholz B."/>
            <person name="Itoh Y."/>
            <person name="Whitney O."/>
            <person name="Pfenning A.R."/>
            <person name="Howard J."/>
            <person name="Volker M."/>
            <person name="Skinner B.M."/>
            <person name="Griffin D.K."/>
            <person name="Ye L."/>
            <person name="McLaren W.M."/>
            <person name="Flicek P."/>
            <person name="Quesada V."/>
            <person name="Velasco G."/>
            <person name="Lopez-Otin C."/>
            <person name="Puente X.S."/>
            <person name="Olender T."/>
            <person name="Lancet D."/>
            <person name="Smit A.F."/>
            <person name="Hubley R."/>
            <person name="Konkel M.K."/>
            <person name="Walker J.A."/>
            <person name="Batzer M.A."/>
            <person name="Gu W."/>
            <person name="Pollock D.D."/>
            <person name="Chen L."/>
            <person name="Cheng Z."/>
            <person name="Eichler E.E."/>
            <person name="Stapley J."/>
            <person name="Slate J."/>
            <person name="Ekblom R."/>
            <person name="Birkhead T."/>
            <person name="Burke T."/>
            <person name="Burt D."/>
            <person name="Scharff C."/>
            <person name="Adam I."/>
            <person name="Richard H."/>
            <person name="Sultan M."/>
            <person name="Soldatov A."/>
            <person name="Lehrach H."/>
            <person name="Edwards S.V."/>
            <person name="Yang S.P."/>
            <person name="Li X."/>
            <person name="Graves T."/>
            <person name="Fulton L."/>
            <person name="Nelson J."/>
            <person name="Chinwalla A."/>
            <person name="Hou S."/>
            <person name="Mardis E.R."/>
            <person name="Wilson R.K."/>
        </authorList>
    </citation>
    <scope>NUCLEOTIDE SEQUENCE [LARGE SCALE GENOMIC DNA]</scope>
</reference>
<dbReference type="GO" id="GO:0003676">
    <property type="term" value="F:nucleic acid binding"/>
    <property type="evidence" value="ECO:0007669"/>
    <property type="project" value="UniProtKB-UniRule"/>
</dbReference>
<keyword evidence="4" id="KW-1185">Reference proteome</keyword>
<dbReference type="AlphaFoldDB" id="A0A674HNH1"/>
<feature type="region of interest" description="Disordered" evidence="1">
    <location>
        <begin position="1"/>
        <end position="27"/>
    </location>
</feature>
<name>A0A674HNH1_TAEGU</name>
<evidence type="ECO:0000256" key="1">
    <source>
        <dbReference type="SAM" id="MobiDB-lite"/>
    </source>
</evidence>
<organism evidence="3 4">
    <name type="scientific">Taeniopygia guttata</name>
    <name type="common">Zebra finch</name>
    <name type="synonym">Poephila guttata</name>
    <dbReference type="NCBI Taxonomy" id="59729"/>
    <lineage>
        <taxon>Eukaryota</taxon>
        <taxon>Metazoa</taxon>
        <taxon>Chordata</taxon>
        <taxon>Craniata</taxon>
        <taxon>Vertebrata</taxon>
        <taxon>Euteleostomi</taxon>
        <taxon>Archelosauria</taxon>
        <taxon>Archosauria</taxon>
        <taxon>Dinosauria</taxon>
        <taxon>Saurischia</taxon>
        <taxon>Theropoda</taxon>
        <taxon>Coelurosauria</taxon>
        <taxon>Aves</taxon>
        <taxon>Neognathae</taxon>
        <taxon>Neoaves</taxon>
        <taxon>Telluraves</taxon>
        <taxon>Australaves</taxon>
        <taxon>Passeriformes</taxon>
        <taxon>Passeroidea</taxon>
        <taxon>Estrildidae</taxon>
        <taxon>Estrildinae</taxon>
        <taxon>Taeniopygia</taxon>
    </lineage>
</organism>
<dbReference type="InterPro" id="IPR036867">
    <property type="entry name" value="R3H_dom_sf"/>
</dbReference>
<dbReference type="InterPro" id="IPR001374">
    <property type="entry name" value="R3H_dom"/>
</dbReference>
<dbReference type="Gene3D" id="3.30.1370.50">
    <property type="entry name" value="R3H-like domain"/>
    <property type="match status" value="1"/>
</dbReference>
<evidence type="ECO:0000259" key="2">
    <source>
        <dbReference type="PROSITE" id="PS51061"/>
    </source>
</evidence>
<evidence type="ECO:0000313" key="3">
    <source>
        <dbReference type="Ensembl" id="ENSTGUP00000037304.1"/>
    </source>
</evidence>
<dbReference type="Proteomes" id="UP000007754">
    <property type="component" value="Chromosome Z"/>
</dbReference>
<dbReference type="InParanoid" id="A0A674HNH1"/>
<dbReference type="SUPFAM" id="SSF82708">
    <property type="entry name" value="R3H domain"/>
    <property type="match status" value="1"/>
</dbReference>